<dbReference type="GeneID" id="92352948"/>
<dbReference type="EMBL" id="AP031322">
    <property type="protein sequence ID" value="BFH72070.1"/>
    <property type="molecule type" value="Genomic_DNA"/>
</dbReference>
<reference evidence="1" key="1">
    <citation type="submission" date="2024-03" db="EMBL/GenBank/DDBJ databases">
        <title>Complete genome sequence of Sulfurisphaera javensis strain KD-1.</title>
        <authorList>
            <person name="Sakai H."/>
            <person name="Nur N."/>
            <person name="Suwanto A."/>
            <person name="Kurosawa N."/>
        </authorList>
    </citation>
    <scope>NUCLEOTIDE SEQUENCE</scope>
    <source>
        <strain evidence="1">KD-1</strain>
    </source>
</reference>
<evidence type="ECO:0000313" key="1">
    <source>
        <dbReference type="EMBL" id="BFH72070.1"/>
    </source>
</evidence>
<dbReference type="RefSeq" id="WP_369610322.1">
    <property type="nucleotide sequence ID" value="NZ_AP031322.1"/>
</dbReference>
<dbReference type="KEGG" id="sjv:SJAV_00140"/>
<name>A0AAT9GMQ2_9CREN</name>
<dbReference type="AlphaFoldDB" id="A0AAT9GMQ2"/>
<gene>
    <name evidence="1" type="ORF">SJAV_00140</name>
</gene>
<sequence length="45" mass="5043">MLREGLKSNKETRKVEMNIIVEVESAEKLTPEEIGRLIDEVNSGG</sequence>
<accession>A0AAT9GMQ2</accession>
<protein>
    <submittedName>
        <fullName evidence="1">Uncharacterized protein</fullName>
    </submittedName>
</protein>
<organism evidence="1">
    <name type="scientific">Sulfurisphaera javensis</name>
    <dbReference type="NCBI Taxonomy" id="2049879"/>
    <lineage>
        <taxon>Archaea</taxon>
        <taxon>Thermoproteota</taxon>
        <taxon>Thermoprotei</taxon>
        <taxon>Sulfolobales</taxon>
        <taxon>Sulfolobaceae</taxon>
        <taxon>Sulfurisphaera</taxon>
    </lineage>
</organism>
<proteinExistence type="predicted"/>